<dbReference type="AlphaFoldDB" id="A0AAD8LIZ9"/>
<feature type="coiled-coil region" evidence="1">
    <location>
        <begin position="330"/>
        <end position="364"/>
    </location>
</feature>
<proteinExistence type="predicted"/>
<dbReference type="Proteomes" id="UP001230268">
    <property type="component" value="Unassembled WGS sequence"/>
</dbReference>
<protein>
    <submittedName>
        <fullName evidence="3">Uncharacterized protein</fullName>
    </submittedName>
</protein>
<evidence type="ECO:0000313" key="3">
    <source>
        <dbReference type="EMBL" id="KAK1441699.1"/>
    </source>
</evidence>
<evidence type="ECO:0000313" key="4">
    <source>
        <dbReference type="Proteomes" id="UP001230268"/>
    </source>
</evidence>
<organism evidence="3 4">
    <name type="scientific">Babesia gibsoni</name>
    <dbReference type="NCBI Taxonomy" id="33632"/>
    <lineage>
        <taxon>Eukaryota</taxon>
        <taxon>Sar</taxon>
        <taxon>Alveolata</taxon>
        <taxon>Apicomplexa</taxon>
        <taxon>Aconoidasida</taxon>
        <taxon>Piroplasmida</taxon>
        <taxon>Babesiidae</taxon>
        <taxon>Babesia</taxon>
    </lineage>
</organism>
<keyword evidence="4" id="KW-1185">Reference proteome</keyword>
<keyword evidence="1" id="KW-0175">Coiled coil</keyword>
<accession>A0AAD8LIZ9</accession>
<dbReference type="EMBL" id="JAVEPI010000005">
    <property type="protein sequence ID" value="KAK1441699.1"/>
    <property type="molecule type" value="Genomic_DNA"/>
</dbReference>
<gene>
    <name evidence="3" type="ORF">BgAZ_500310</name>
</gene>
<evidence type="ECO:0000256" key="2">
    <source>
        <dbReference type="SAM" id="MobiDB-lite"/>
    </source>
</evidence>
<comment type="caution">
    <text evidence="3">The sequence shown here is derived from an EMBL/GenBank/DDBJ whole genome shotgun (WGS) entry which is preliminary data.</text>
</comment>
<feature type="region of interest" description="Disordered" evidence="2">
    <location>
        <begin position="28"/>
        <end position="71"/>
    </location>
</feature>
<sequence>MRATWQNLRKAVNEIDTFKQLLHADSDNDARGVNTATEEVKSQWYKEPVPNNGGDRYSSPLKPNGSPPLLESSEQRMKMIESIGEVGANTGVVHTNKVTTGGNADPLQDFASQLISQYEGETQTEGSLFRRLVSSASSTNSRPSLQHSHRDYESYHGCEVSDEAGLHADTVTSVAIASRLYILYKMCCTLESLWKDMEGRAAEATGYSMAIQAMPRSSPWQECKSVHSEYTDKILSWLERSYHTMGLLADVLGMGDAKVLSSSGLLKESMNSSIAGLLHEETKGRGLSEETPGEYMRLVKLIMKIQTDYERRLQKLQSTQDSALLKATKTADLEKEVEALRERIQGLEEELQARNNDVRDLTDSLHNANAVKTQLVQKNEQLIASNQRLLMTKSESIDKDTVNKMIQQYYEHDRLGSQRRDDIIKLLESMLGIVPPTRAQDQLAQTDARTLANQFIDFLEDEPQN</sequence>
<reference evidence="3" key="1">
    <citation type="submission" date="2023-08" db="EMBL/GenBank/DDBJ databases">
        <title>Draft sequence of the Babesia gibsoni genome.</title>
        <authorList>
            <person name="Yamagishi J.Y."/>
            <person name="Xuan X.X."/>
        </authorList>
    </citation>
    <scope>NUCLEOTIDE SEQUENCE</scope>
    <source>
        <strain evidence="3">Azabu</strain>
    </source>
</reference>
<evidence type="ECO:0000256" key="1">
    <source>
        <dbReference type="SAM" id="Coils"/>
    </source>
</evidence>
<name>A0AAD8LIZ9_BABGI</name>